<organism evidence="11">
    <name type="scientific">Notodromas monacha</name>
    <dbReference type="NCBI Taxonomy" id="399045"/>
    <lineage>
        <taxon>Eukaryota</taxon>
        <taxon>Metazoa</taxon>
        <taxon>Ecdysozoa</taxon>
        <taxon>Arthropoda</taxon>
        <taxon>Crustacea</taxon>
        <taxon>Oligostraca</taxon>
        <taxon>Ostracoda</taxon>
        <taxon>Podocopa</taxon>
        <taxon>Podocopida</taxon>
        <taxon>Cypridocopina</taxon>
        <taxon>Cypridoidea</taxon>
        <taxon>Cyprididae</taxon>
        <taxon>Notodromas</taxon>
    </lineage>
</organism>
<keyword evidence="7 10" id="KW-0472">Membrane</keyword>
<feature type="compositionally biased region" description="Polar residues" evidence="9">
    <location>
        <begin position="651"/>
        <end position="687"/>
    </location>
</feature>
<keyword evidence="4" id="KW-0808">Transferase</keyword>
<sequence>MQQSLQLPKTKYPDESIRLIKVHLQFQDQPGENLDPTSINCKVNSVRKDKANKSETNKTRSKSISSYKTRSEIADTLDAVLGRNAILEKENYRLRKSHACRDVKALLEKLDQVSKNINTLQADNEPSQVRDLRRLRRTGINVVSNNINTNNNNNNNTQHPPSSSSTSSANPIEKVSETKLLQAERQKILSNTLTTVNDIVDNVTVLVENLKSSPGLWLDLSEARAERDSARKALMASEEKNRVLEQRVEKMKAAIVCFACDDQSSNLGTVSKKSGELEVSHQFEEMITLSSRALSLDLLEEKNLHPHFTGVTHHQSPTLGTQPSLQPATTTWNQNRSPSGVNPNDHGFSNPSSICYNKAGAGGDGICSQKPKKSELVDEDEIASTLKRIRAQHIESQLSLMDKIQRLERDLIASSTHHQKPQHKTDFLVYFASNQVDEENSGKAAELVNERESDNPEMVEPCPQTNTDLAAESDEKIPSPDQPKSTTEGPSQKRLMDDDDGPSCRKKSPNPSVSESGNKPKTSLEIELENLIKKLTSALDEVQVFCSDQVKDDGAKSVASAAVYLKSCLGSILKDCSGCASQDAKKFGEAAGITVDENEHEPKKDPCPHRKKSGELEVSHQFEEMITLSSRALSLDLLEEKNLHPHFTGVTHHQSPTLGTQPSLQPATTTWNQNRSPSGVNPNDHGFSNPSSICYNKAGAGGDGICSQKPKKSELVDEDEIASTLKRIRAQHIESQLSLMDKIQRLERDLIASSTHHQKPQHKTDFLVYFASNQVDEENSAGKAAELVNERESDNAEIVEPCPQTNTDLAAESDEKIPSPDQPKSTAEGPSQKRLMDDDDGPSCRKKSPNPSVSESGNKPKTSLEIELENLIKKLTSALDEVQVFCSDQVKDDGAKSVASAAVYLKSCLGSILKDCSGCASQDAKKFGEAAGITVDENEHEPKKDPCPHRLLSDVETSASDVEAVCVGATPEQLVALLVDERDRNKQLIQIRDFLASENHRVQQELETMKITQAALMEAQEQPSFKKAPIKKMSSSVSEKPKNSLCPDLDGIEAPNDLLRQAENEITQLRNNQEILEAKLEKVSLRLQRHHTPKEPSVHREAKVEDHSDSFHESDFCHCDEVPPSPTKTAAEAAMELMLERCRCPPESAAELDKASLIQIRDFLASENHRVQQELETMKITQAALMEAQEQPSFKKAPIKKMSSSVSETPKNSLCPDLDGIEAPNDLLRQAENEITQLRNNQEILEAKLEKVSLRLQRHHTPKESSVHREAKVEDHSDSFHESDFCHCDEVPPSPTKTAAEAAMELMLERCRCPPESAAELDKASSPVTMFVTSPSAEPSPPPPAPTGKEAHALTKTTTTTITKEKLEKTSVEHRATPASEPKKTASQNIDSCRSDAAKRLLAKADELDGGHIPKDQYTFKDLQQIPSHGQELEQKYAKLFKNRSKSADKPPMPRLSKNDLRSAELQIILQQMKTQCEEFKRVRDTLGFRDDQTPNVGDKSAESLHGIKSKKDKSPEVKDSCHGKPKPDLVSMIDSLVLNIETSIAVAEKLALDRREMVRALQEQWDWNTKLKSENSELRDLVRGFRDHVLASRETIMHGTQDLFRALSRMHKKVVSLVKYKEMCNSLADRLRAYMHADERSAKEIRSLLLEKKILSDQLKSAKSKPVIISRNVSINFPGAKNGTVPESSTQDREHQDQIAREGTGEDVKRVLHDDCGNSGDEEDLEGEPIGTQGKLEDNFCSPGKDLKEQWLEDNSVTPDLKLEEEDGFKNTCKHRRLDDEPLPESYPEPPEQFSTLSPKKSQDLTLSSTKSFDPTDYNDSGNMQTGTPGESPSEYDKDESQSEKRCRHTREALQTLLNVIVSSNSDNEEIEAKKSNDGILKLALHRLAKRNLSLEMQLKHLVAEQRCQCPAELGELVIENGPSPYTPDPANFSPQKSGVWSPSFTIAKITPRANYSSSTASDSDLRALQTRCEKFGKENAKMRMELQKLKITLENERIEKALQPIHVRQASKKKKQQQQQQKLIDDGDDGKRPSPVRLFKATRKFGTKIGHASGHHKHSSKNKNPAQNPGSQVINEGDIAPTSKLHPCVCLHDSNSTNSHTTPPTSCRHKKVMFDQEFDEMISDIAVSQCDNKKRKQSEDFTAVGNLVPKCCYKRGKFKYLAIAAILWQIFVLIFDYFAGTGFFKDQKTSLRCRRFQEASSNITTNERSIMQINSMNQSDWLLLSSKENNSILAYSAYWMMKGDGISFARIVAVSAQKSRTQVQAKFEIAGNVNVSNYRRRALQEHGNYPYTACYYDCFLPNTTTDFIPETVRSSFDGFAFTVVVDIDEYIVPRLHNDFHAMLNSLDKIKRHGDDNETEVNASPFASFVFRNVFFYTQWNSDKDALQVIPDSQKRWMNVEPVTVAKTVRDTRPTQFGVRSKYIVKPHWINEAGNHFIWEPVEGKRNMYVKHTTAMSHHYRSTCTSDKQRCLKRPTVVDRAALRFAMPLVNRVATRCSEIFEERCP</sequence>
<name>A0A7R9BTP0_9CRUS</name>
<feature type="compositionally biased region" description="Basic and acidic residues" evidence="9">
    <location>
        <begin position="1513"/>
        <end position="1526"/>
    </location>
</feature>
<feature type="coiled-coil region" evidence="8">
    <location>
        <begin position="1221"/>
        <end position="1255"/>
    </location>
</feature>
<keyword evidence="3" id="KW-0328">Glycosyltransferase</keyword>
<feature type="compositionally biased region" description="Polar residues" evidence="9">
    <location>
        <begin position="312"/>
        <end position="348"/>
    </location>
</feature>
<dbReference type="InterPro" id="IPR008166">
    <property type="entry name" value="Glyco_transf_92"/>
</dbReference>
<feature type="compositionally biased region" description="Basic and acidic residues" evidence="9">
    <location>
        <begin position="1836"/>
        <end position="1846"/>
    </location>
</feature>
<evidence type="ECO:0000256" key="3">
    <source>
        <dbReference type="ARBA" id="ARBA00022676"/>
    </source>
</evidence>
<feature type="region of interest" description="Disordered" evidence="9">
    <location>
        <begin position="2051"/>
        <end position="2079"/>
    </location>
</feature>
<feature type="compositionally biased region" description="Basic and acidic residues" evidence="9">
    <location>
        <begin position="2025"/>
        <end position="2034"/>
    </location>
</feature>
<feature type="coiled-coil region" evidence="8">
    <location>
        <begin position="220"/>
        <end position="254"/>
    </location>
</feature>
<feature type="transmembrane region" description="Helical" evidence="10">
    <location>
        <begin position="2162"/>
        <end position="2186"/>
    </location>
</feature>
<dbReference type="OrthoDB" id="2526284at2759"/>
<proteinExistence type="inferred from homology"/>
<keyword evidence="5 10" id="KW-0812">Transmembrane</keyword>
<evidence type="ECO:0000256" key="6">
    <source>
        <dbReference type="ARBA" id="ARBA00022989"/>
    </source>
</evidence>
<feature type="region of interest" description="Disordered" evidence="9">
    <location>
        <begin position="439"/>
        <end position="521"/>
    </location>
</feature>
<feature type="region of interest" description="Disordered" evidence="9">
    <location>
        <begin position="1776"/>
        <end position="1848"/>
    </location>
</feature>
<evidence type="ECO:0000256" key="2">
    <source>
        <dbReference type="ARBA" id="ARBA00007647"/>
    </source>
</evidence>
<feature type="region of interest" description="Disordered" evidence="9">
    <location>
        <begin position="2006"/>
        <end position="2037"/>
    </location>
</feature>
<keyword evidence="8" id="KW-0175">Coiled coil</keyword>
<keyword evidence="6 10" id="KW-1133">Transmembrane helix</keyword>
<protein>
    <submittedName>
        <fullName evidence="11">Uncharacterized protein</fullName>
    </submittedName>
</protein>
<reference evidence="11" key="1">
    <citation type="submission" date="2020-11" db="EMBL/GenBank/DDBJ databases">
        <authorList>
            <person name="Tran Van P."/>
        </authorList>
    </citation>
    <scope>NUCLEOTIDE SEQUENCE</scope>
</reference>
<evidence type="ECO:0000256" key="9">
    <source>
        <dbReference type="SAM" id="MobiDB-lite"/>
    </source>
</evidence>
<dbReference type="GO" id="GO:0005737">
    <property type="term" value="C:cytoplasm"/>
    <property type="evidence" value="ECO:0007669"/>
    <property type="project" value="TreeGrafter"/>
</dbReference>
<feature type="compositionally biased region" description="Basic and acidic residues" evidence="9">
    <location>
        <begin position="1691"/>
        <end position="1717"/>
    </location>
</feature>
<accession>A0A7R9BTP0</accession>
<evidence type="ECO:0000256" key="1">
    <source>
        <dbReference type="ARBA" id="ARBA00004167"/>
    </source>
</evidence>
<dbReference type="PANTHER" id="PTHR21461:SF40">
    <property type="entry name" value="GLYCOSYLTRANSFERASE FAMILY 92 PROTEIN"/>
    <property type="match status" value="1"/>
</dbReference>
<dbReference type="Pfam" id="PF01697">
    <property type="entry name" value="Glyco_transf_92"/>
    <property type="match status" value="1"/>
</dbReference>
<dbReference type="EMBL" id="CAJPEX010001792">
    <property type="protein sequence ID" value="CAG0919949.1"/>
    <property type="molecule type" value="Genomic_DNA"/>
</dbReference>
<evidence type="ECO:0000313" key="11">
    <source>
        <dbReference type="EMBL" id="CAD7279797.1"/>
    </source>
</evidence>
<feature type="compositionally biased region" description="Basic and acidic residues" evidence="9">
    <location>
        <begin position="1363"/>
        <end position="1384"/>
    </location>
</feature>
<comment type="subcellular location">
    <subcellularLocation>
        <location evidence="1">Membrane</location>
        <topology evidence="1">Single-pass membrane protein</topology>
    </subcellularLocation>
</comment>
<evidence type="ECO:0000256" key="8">
    <source>
        <dbReference type="SAM" id="Coils"/>
    </source>
</evidence>
<evidence type="ECO:0000256" key="5">
    <source>
        <dbReference type="ARBA" id="ARBA00022692"/>
    </source>
</evidence>
<dbReference type="GO" id="GO:0016020">
    <property type="term" value="C:membrane"/>
    <property type="evidence" value="ECO:0007669"/>
    <property type="project" value="UniProtKB-SubCell"/>
</dbReference>
<feature type="region of interest" description="Disordered" evidence="9">
    <location>
        <begin position="1679"/>
        <end position="1744"/>
    </location>
</feature>
<keyword evidence="12" id="KW-1185">Reference proteome</keyword>
<evidence type="ECO:0000256" key="10">
    <source>
        <dbReference type="SAM" id="Phobius"/>
    </source>
</evidence>
<feature type="region of interest" description="Disordered" evidence="9">
    <location>
        <begin position="144"/>
        <end position="173"/>
    </location>
</feature>
<feature type="compositionally biased region" description="Polar residues" evidence="9">
    <location>
        <begin position="1794"/>
        <end position="1832"/>
    </location>
</feature>
<feature type="compositionally biased region" description="Polar residues" evidence="9">
    <location>
        <begin position="849"/>
        <end position="861"/>
    </location>
</feature>
<dbReference type="GO" id="GO:0016757">
    <property type="term" value="F:glycosyltransferase activity"/>
    <property type="evidence" value="ECO:0007669"/>
    <property type="project" value="UniProtKB-KW"/>
</dbReference>
<feature type="region of interest" description="Disordered" evidence="9">
    <location>
        <begin position="811"/>
        <end position="861"/>
    </location>
</feature>
<evidence type="ECO:0000256" key="4">
    <source>
        <dbReference type="ARBA" id="ARBA00022679"/>
    </source>
</evidence>
<dbReference type="EMBL" id="OA883829">
    <property type="protein sequence ID" value="CAD7279797.1"/>
    <property type="molecule type" value="Genomic_DNA"/>
</dbReference>
<feature type="coiled-coil region" evidence="8">
    <location>
        <begin position="1052"/>
        <end position="1086"/>
    </location>
</feature>
<feature type="compositionally biased region" description="Polar residues" evidence="9">
    <location>
        <begin position="509"/>
        <end position="521"/>
    </location>
</feature>
<evidence type="ECO:0000313" key="12">
    <source>
        <dbReference type="Proteomes" id="UP000678499"/>
    </source>
</evidence>
<comment type="similarity">
    <text evidence="2">Belongs to the glycosyltransferase 92 family.</text>
</comment>
<feature type="compositionally biased region" description="Low complexity" evidence="9">
    <location>
        <begin position="144"/>
        <end position="172"/>
    </location>
</feature>
<feature type="region of interest" description="Disordered" evidence="9">
    <location>
        <begin position="1489"/>
        <end position="1526"/>
    </location>
</feature>
<feature type="region of interest" description="Disordered" evidence="9">
    <location>
        <begin position="311"/>
        <end position="348"/>
    </location>
</feature>
<feature type="compositionally biased region" description="Polar residues" evidence="9">
    <location>
        <begin position="2067"/>
        <end position="2076"/>
    </location>
</feature>
<feature type="region of interest" description="Disordered" evidence="9">
    <location>
        <begin position="1331"/>
        <end position="1391"/>
    </location>
</feature>
<gene>
    <name evidence="11" type="ORF">NMOB1V02_LOCUS7462</name>
</gene>
<evidence type="ECO:0000256" key="7">
    <source>
        <dbReference type="ARBA" id="ARBA00023136"/>
    </source>
</evidence>
<dbReference type="PANTHER" id="PTHR21461">
    <property type="entry name" value="GLYCOSYLTRANSFERASE FAMILY 92 PROTEIN"/>
    <property type="match status" value="1"/>
</dbReference>
<feature type="region of interest" description="Disordered" evidence="9">
    <location>
        <begin position="650"/>
        <end position="687"/>
    </location>
</feature>
<dbReference type="Proteomes" id="UP000678499">
    <property type="component" value="Unassembled WGS sequence"/>
</dbReference>